<reference evidence="2" key="1">
    <citation type="submission" date="2023-06" db="EMBL/GenBank/DDBJ databases">
        <title>Multi-omics analyses reveal the molecular pathogenesis toolkit of Lasiodiplodia hormozganensis, a cross-kingdom pathogen.</title>
        <authorList>
            <person name="Felix C."/>
            <person name="Meneses R."/>
            <person name="Goncalves M.F.M."/>
            <person name="Tilleman L."/>
            <person name="Duarte A.S."/>
            <person name="Jorrin-Novo J.V."/>
            <person name="Van De Peer Y."/>
            <person name="Deforce D."/>
            <person name="Van Nieuwerburgh F."/>
            <person name="Esteves A.C."/>
            <person name="Alves A."/>
        </authorList>
    </citation>
    <scope>NUCLEOTIDE SEQUENCE</scope>
    <source>
        <strain evidence="2">CBS 339.90</strain>
    </source>
</reference>
<dbReference type="AlphaFoldDB" id="A0AA39YKJ3"/>
<gene>
    <name evidence="2" type="ORF">DIS24_g5358</name>
</gene>
<protein>
    <submittedName>
        <fullName evidence="2">Uncharacterized protein</fullName>
    </submittedName>
</protein>
<comment type="caution">
    <text evidence="2">The sequence shown here is derived from an EMBL/GenBank/DDBJ whole genome shotgun (WGS) entry which is preliminary data.</text>
</comment>
<name>A0AA39YKJ3_9PEZI</name>
<sequence length="169" mass="19101">MAPDYSRTDIKIIRASNGVVETETALALCVQKRLQVHPEHINWWHMDLEQTNLTVQEDFIQRQSLPSVGQLWRYDTYERMAHSAHLQAAILEMTDPDQGRPDPPAQPDPLPKLEQIDSASAETIVIKKERDSSPLKDDPDPGFIDDPKVTVDAGTSWLKVEKSEDDSDS</sequence>
<feature type="compositionally biased region" description="Pro residues" evidence="1">
    <location>
        <begin position="101"/>
        <end position="110"/>
    </location>
</feature>
<evidence type="ECO:0000313" key="3">
    <source>
        <dbReference type="Proteomes" id="UP001175001"/>
    </source>
</evidence>
<feature type="region of interest" description="Disordered" evidence="1">
    <location>
        <begin position="92"/>
        <end position="149"/>
    </location>
</feature>
<evidence type="ECO:0000256" key="1">
    <source>
        <dbReference type="SAM" id="MobiDB-lite"/>
    </source>
</evidence>
<accession>A0AA39YKJ3</accession>
<feature type="compositionally biased region" description="Basic and acidic residues" evidence="1">
    <location>
        <begin position="125"/>
        <end position="149"/>
    </location>
</feature>
<organism evidence="2 3">
    <name type="scientific">Lasiodiplodia hormozganensis</name>
    <dbReference type="NCBI Taxonomy" id="869390"/>
    <lineage>
        <taxon>Eukaryota</taxon>
        <taxon>Fungi</taxon>
        <taxon>Dikarya</taxon>
        <taxon>Ascomycota</taxon>
        <taxon>Pezizomycotina</taxon>
        <taxon>Dothideomycetes</taxon>
        <taxon>Dothideomycetes incertae sedis</taxon>
        <taxon>Botryosphaeriales</taxon>
        <taxon>Botryosphaeriaceae</taxon>
        <taxon>Lasiodiplodia</taxon>
    </lineage>
</organism>
<keyword evidence="3" id="KW-1185">Reference proteome</keyword>
<proteinExistence type="predicted"/>
<dbReference type="EMBL" id="JAUJDW010000022">
    <property type="protein sequence ID" value="KAK0654302.1"/>
    <property type="molecule type" value="Genomic_DNA"/>
</dbReference>
<evidence type="ECO:0000313" key="2">
    <source>
        <dbReference type="EMBL" id="KAK0654302.1"/>
    </source>
</evidence>
<dbReference type="Proteomes" id="UP001175001">
    <property type="component" value="Unassembled WGS sequence"/>
</dbReference>